<reference evidence="2" key="1">
    <citation type="submission" date="2025-08" db="UniProtKB">
        <authorList>
            <consortium name="RefSeq"/>
        </authorList>
    </citation>
    <scope>IDENTIFICATION</scope>
</reference>
<dbReference type="RefSeq" id="XP_026191637.1">
    <property type="nucleotide sequence ID" value="XM_026335852.1"/>
</dbReference>
<sequence>MTERRIKRSDCLLNSQTVLTADKALLDCKYEAIYSWIASEESKALIVGGPSATLRPLHAARASATADSSSACEEATLPSEPRNIHFQWGTCLTLELCDRIQDQHAFRNAQYPMEAVLAAIILCCERWAAEREGLQKENISAEPCAAAQCTSRLPATVSGYGSLRESEGARRLRSFDVITSRRALRCFLRFLLPHSSPYLIPFSMDVDLVGNTLLLTVLDPVKGRPLGYGINFEERFVSPAKMCTNDKAVNELTTLYVVQSVNLCGELKLAISAETDALDARFNPLRNSVAAESCCSSNKNKSSLACTFDQQMIGSNECHVHSCKQLSLLEKQLLQDCAPLVELKTLSHFREYPWEDTADQMRLGGAKLLLKASHRRGTLQTLQLVPIEHVEKQLDLNGLSGTDKWPSLVILLKKLREIANMVRSESSGDVACLRLIFDGGHSLRVFNREPGTVRLSKEAVTWLA</sequence>
<dbReference type="GeneID" id="113146954"/>
<keyword evidence="1" id="KW-1185">Reference proteome</keyword>
<gene>
    <name evidence="2" type="primary">LOC113146954</name>
</gene>
<accession>A0A6P6RW69</accession>
<evidence type="ECO:0000313" key="2">
    <source>
        <dbReference type="RefSeq" id="XP_026191637.1"/>
    </source>
</evidence>
<name>A0A6P6RW69_9EIME</name>
<dbReference type="AlphaFoldDB" id="A0A6P6RW69"/>
<protein>
    <submittedName>
        <fullName evidence="2">Uncharacterized protein LOC113146954</fullName>
    </submittedName>
</protein>
<dbReference type="Proteomes" id="UP000515125">
    <property type="component" value="Unplaced"/>
</dbReference>
<organism evidence="1 2">
    <name type="scientific">Cyclospora cayetanensis</name>
    <dbReference type="NCBI Taxonomy" id="88456"/>
    <lineage>
        <taxon>Eukaryota</taxon>
        <taxon>Sar</taxon>
        <taxon>Alveolata</taxon>
        <taxon>Apicomplexa</taxon>
        <taxon>Conoidasida</taxon>
        <taxon>Coccidia</taxon>
        <taxon>Eucoccidiorida</taxon>
        <taxon>Eimeriorina</taxon>
        <taxon>Eimeriidae</taxon>
        <taxon>Cyclospora</taxon>
    </lineage>
</organism>
<evidence type="ECO:0000313" key="1">
    <source>
        <dbReference type="Proteomes" id="UP000515125"/>
    </source>
</evidence>
<proteinExistence type="predicted"/>
<dbReference type="OrthoDB" id="351053at2759"/>